<protein>
    <submittedName>
        <fullName evidence="6">FAD-dependent oxidoreductase</fullName>
    </submittedName>
</protein>
<dbReference type="GO" id="GO:0050660">
    <property type="term" value="F:flavin adenine dinucleotide binding"/>
    <property type="evidence" value="ECO:0007669"/>
    <property type="project" value="InterPro"/>
</dbReference>
<dbReference type="SUPFAM" id="SSF51905">
    <property type="entry name" value="FAD/NAD(P)-binding domain"/>
    <property type="match status" value="1"/>
</dbReference>
<dbReference type="PANTHER" id="PTHR10961">
    <property type="entry name" value="PEROXISOMAL SARCOSINE OXIDASE"/>
    <property type="match status" value="1"/>
</dbReference>
<dbReference type="Proteomes" id="UP000273611">
    <property type="component" value="Unassembled WGS sequence"/>
</dbReference>
<evidence type="ECO:0000259" key="5">
    <source>
        <dbReference type="Pfam" id="PF01266"/>
    </source>
</evidence>
<evidence type="ECO:0000256" key="1">
    <source>
        <dbReference type="ARBA" id="ARBA00001974"/>
    </source>
</evidence>
<reference evidence="6 7" key="1">
    <citation type="journal article" date="2015" name="Int. J. Syst. Evol. Microbiol.">
        <title>Rhizobium anhuiense sp. nov., isolated from effective nodules of Vicia faba and Pisum sativum.</title>
        <authorList>
            <person name="Zhang Y.J."/>
            <person name="Zheng W.T."/>
            <person name="Everall I."/>
            <person name="Young J.P."/>
            <person name="Zhang X.X."/>
            <person name="Tian C.F."/>
            <person name="Sui X.H."/>
            <person name="Wang E.T."/>
            <person name="Chen W.X."/>
        </authorList>
    </citation>
    <scope>NUCLEOTIDE SEQUENCE [LARGE SCALE GENOMIC DNA]</scope>
    <source>
        <strain evidence="6 7">CCBAU 23252</strain>
    </source>
</reference>
<sequence length="391" mass="41777">MAVDFKYIVVGRGLMGAAAARHLARQADGVAVIGPDEPGDRKAHQGVFASHYDEGRITRTIDPDRNWALLANRSIGRYGEIARDSGVDFYREAGCVVVAPRASDYLERTRQAAVSLGVETRLLDGAGLKAAFPFFAFPDDGAGVFEVRGAGHISPRKLVKAQSLLAEKAGATIIRDHVVSIRSEGGFAVVKTSGGLTYRAEKVLLAAGGFSIAENLLSRPVALTVYARTVTLFEVSETEAARLAAMPSLIVDTPDIHIYLLPPILYPDGKFYLKIGGDPDDVTLSDDTEMRAWFKTEGRDSVRAHLQRIVAGLVPDLAPLSISTAACVVSQTESGYPMIGYTSSPEIAVLTGCAGTSAKSSDEIGRLGAELLLSGRISEQGYSTDFTPQFR</sequence>
<dbReference type="Gene3D" id="3.30.9.10">
    <property type="entry name" value="D-Amino Acid Oxidase, subunit A, domain 2"/>
    <property type="match status" value="1"/>
</dbReference>
<organism evidence="6 7">
    <name type="scientific">Rhizobium anhuiense</name>
    <dbReference type="NCBI Taxonomy" id="1184720"/>
    <lineage>
        <taxon>Bacteria</taxon>
        <taxon>Pseudomonadati</taxon>
        <taxon>Pseudomonadota</taxon>
        <taxon>Alphaproteobacteria</taxon>
        <taxon>Hyphomicrobiales</taxon>
        <taxon>Rhizobiaceae</taxon>
        <taxon>Rhizobium/Agrobacterium group</taxon>
        <taxon>Rhizobium</taxon>
    </lineage>
</organism>
<comment type="cofactor">
    <cofactor evidence="1">
        <name>FAD</name>
        <dbReference type="ChEBI" id="CHEBI:57692"/>
    </cofactor>
</comment>
<dbReference type="InterPro" id="IPR036188">
    <property type="entry name" value="FAD/NAD-bd_sf"/>
</dbReference>
<evidence type="ECO:0000313" key="7">
    <source>
        <dbReference type="Proteomes" id="UP000273611"/>
    </source>
</evidence>
<dbReference type="EMBL" id="RIBW01000002">
    <property type="protein sequence ID" value="RUM03141.1"/>
    <property type="molecule type" value="Genomic_DNA"/>
</dbReference>
<comment type="caution">
    <text evidence="6">The sequence shown here is derived from an EMBL/GenBank/DDBJ whole genome shotgun (WGS) entry which is preliminary data.</text>
</comment>
<dbReference type="Pfam" id="PF01266">
    <property type="entry name" value="DAO"/>
    <property type="match status" value="1"/>
</dbReference>
<evidence type="ECO:0000256" key="4">
    <source>
        <dbReference type="ARBA" id="ARBA00023002"/>
    </source>
</evidence>
<dbReference type="AlphaFoldDB" id="A0A3S0QFE2"/>
<proteinExistence type="predicted"/>
<keyword evidence="3" id="KW-0274">FAD</keyword>
<dbReference type="PANTHER" id="PTHR10961:SF10">
    <property type="entry name" value="FAD DEPENDENT OXIDOREDUCTASE DOMAIN-CONTAINING PROTEIN"/>
    <property type="match status" value="1"/>
</dbReference>
<evidence type="ECO:0000256" key="3">
    <source>
        <dbReference type="ARBA" id="ARBA00022827"/>
    </source>
</evidence>
<dbReference type="RefSeq" id="WP_063474583.1">
    <property type="nucleotide sequence ID" value="NZ_BMFI01000001.1"/>
</dbReference>
<keyword evidence="2" id="KW-0285">Flavoprotein</keyword>
<dbReference type="InterPro" id="IPR045170">
    <property type="entry name" value="MTOX"/>
</dbReference>
<dbReference type="SUPFAM" id="SSF54373">
    <property type="entry name" value="FAD-linked reductases, C-terminal domain"/>
    <property type="match status" value="1"/>
</dbReference>
<dbReference type="GO" id="GO:0008115">
    <property type="term" value="F:sarcosine oxidase activity"/>
    <property type="evidence" value="ECO:0007669"/>
    <property type="project" value="TreeGrafter"/>
</dbReference>
<gene>
    <name evidence="6" type="ORF">EEQ99_08055</name>
</gene>
<dbReference type="InterPro" id="IPR006076">
    <property type="entry name" value="FAD-dep_OxRdtase"/>
</dbReference>
<keyword evidence="4" id="KW-0560">Oxidoreductase</keyword>
<feature type="domain" description="FAD dependent oxidoreductase" evidence="5">
    <location>
        <begin position="7"/>
        <end position="371"/>
    </location>
</feature>
<dbReference type="Gene3D" id="3.50.50.60">
    <property type="entry name" value="FAD/NAD(P)-binding domain"/>
    <property type="match status" value="1"/>
</dbReference>
<evidence type="ECO:0000313" key="6">
    <source>
        <dbReference type="EMBL" id="RUM03141.1"/>
    </source>
</evidence>
<name>A0A3S0QFE2_9HYPH</name>
<accession>A0A3S0QFE2</accession>
<evidence type="ECO:0000256" key="2">
    <source>
        <dbReference type="ARBA" id="ARBA00022630"/>
    </source>
</evidence>